<gene>
    <name evidence="2" type="ORF">ACFQ16_27540</name>
</gene>
<dbReference type="SUPFAM" id="SSF101262">
    <property type="entry name" value="Methenyltetrahydrofolate cyclohydrolase-like"/>
    <property type="match status" value="1"/>
</dbReference>
<comment type="caution">
    <text evidence="2">The sequence shown here is derived from an EMBL/GenBank/DDBJ whole genome shotgun (WGS) entry which is preliminary data.</text>
</comment>
<reference evidence="3" key="1">
    <citation type="journal article" date="2019" name="Int. J. Syst. Evol. Microbiol.">
        <title>The Global Catalogue of Microorganisms (GCM) 10K type strain sequencing project: providing services to taxonomists for standard genome sequencing and annotation.</title>
        <authorList>
            <consortium name="The Broad Institute Genomics Platform"/>
            <consortium name="The Broad Institute Genome Sequencing Center for Infectious Disease"/>
            <person name="Wu L."/>
            <person name="Ma J."/>
        </authorList>
    </citation>
    <scope>NUCLEOTIDE SEQUENCE [LARGE SCALE GENOMIC DNA]</scope>
    <source>
        <strain evidence="3">CCUG 56401</strain>
    </source>
</reference>
<protein>
    <submittedName>
        <fullName evidence="2">Cyclodeaminase/cyclohydrolase family protein</fullName>
    </submittedName>
</protein>
<sequence>MADAPVGPAFAERGLDLSLRHYLAEVAAPTPTATGGAVCAITTASAAGLVAMTARLSTFDGADRLAADAELLRSRAQALATEDGAAYAAVLAARREGAAALRAAYARAAEPPLAIASTAAETAGLAELLARCGKRAVRGDA</sequence>
<dbReference type="Proteomes" id="UP001597018">
    <property type="component" value="Unassembled WGS sequence"/>
</dbReference>
<keyword evidence="3" id="KW-1185">Reference proteome</keyword>
<evidence type="ECO:0000313" key="3">
    <source>
        <dbReference type="Proteomes" id="UP001597018"/>
    </source>
</evidence>
<dbReference type="Pfam" id="PF04961">
    <property type="entry name" value="FTCD_C"/>
    <property type="match status" value="1"/>
</dbReference>
<dbReference type="InterPro" id="IPR007044">
    <property type="entry name" value="Cyclodeamin/CycHdrlase"/>
</dbReference>
<evidence type="ECO:0000259" key="1">
    <source>
        <dbReference type="Pfam" id="PF04961"/>
    </source>
</evidence>
<dbReference type="EMBL" id="JBHTIW010000035">
    <property type="protein sequence ID" value="MFD0923512.1"/>
    <property type="molecule type" value="Genomic_DNA"/>
</dbReference>
<dbReference type="RefSeq" id="WP_380760136.1">
    <property type="nucleotide sequence ID" value="NZ_JBHTIW010000035.1"/>
</dbReference>
<name>A0ABW3G000_9PSEU</name>
<dbReference type="Gene3D" id="1.20.120.680">
    <property type="entry name" value="Formiminotetrahydrofolate cyclodeaminase monomer, up-and-down helical bundle"/>
    <property type="match status" value="1"/>
</dbReference>
<feature type="non-terminal residue" evidence="2">
    <location>
        <position position="141"/>
    </location>
</feature>
<proteinExistence type="predicted"/>
<feature type="domain" description="Cyclodeaminase/cyclohydrolase" evidence="1">
    <location>
        <begin position="18"/>
        <end position="141"/>
    </location>
</feature>
<evidence type="ECO:0000313" key="2">
    <source>
        <dbReference type="EMBL" id="MFD0923512.1"/>
    </source>
</evidence>
<accession>A0ABW3G000</accession>
<organism evidence="2 3">
    <name type="scientific">Saccharopolyspora rosea</name>
    <dbReference type="NCBI Taxonomy" id="524884"/>
    <lineage>
        <taxon>Bacteria</taxon>
        <taxon>Bacillati</taxon>
        <taxon>Actinomycetota</taxon>
        <taxon>Actinomycetes</taxon>
        <taxon>Pseudonocardiales</taxon>
        <taxon>Pseudonocardiaceae</taxon>
        <taxon>Saccharopolyspora</taxon>
    </lineage>
</organism>
<dbReference type="InterPro" id="IPR036178">
    <property type="entry name" value="Formintransfe-cycloase-like_sf"/>
</dbReference>